<sequence length="305" mass="32081">MADLAILYEHPAWFTPLFAALDRRGIDYVAATADGHGFDPADPTPPAPVVFNRIAMSSFLRQPEHPIFYAQALMAHWAAQGARVVNGPAALAVDASKARQLSLIAGLGLGIPATRIVHRAADLVAASEGLRFPIVVKANIGGSGAGIVRYDDVAALAASVADGTTPDSIDRVLMVQEYTPVRGGAITRIETLGGKYLYALGVDGGGSFDLCPADVCLVAPGKASIAIDRVEPDAALVDAAERIVQAAGIDVGGVEVMIDDRDGTARFYDINALSNFVADPLSVLGWDPHERLVDWLEMKIAEAKT</sequence>
<name>A0ABS2D6K3_9SPHN</name>
<keyword evidence="1" id="KW-0547">Nucleotide-binding</keyword>
<organism evidence="3 4">
    <name type="scientific">Sphingomonas longa</name>
    <dbReference type="NCBI Taxonomy" id="2778730"/>
    <lineage>
        <taxon>Bacteria</taxon>
        <taxon>Pseudomonadati</taxon>
        <taxon>Pseudomonadota</taxon>
        <taxon>Alphaproteobacteria</taxon>
        <taxon>Sphingomonadales</taxon>
        <taxon>Sphingomonadaceae</taxon>
        <taxon>Sphingomonas</taxon>
    </lineage>
</organism>
<evidence type="ECO:0000313" key="3">
    <source>
        <dbReference type="EMBL" id="MBM6576168.1"/>
    </source>
</evidence>
<dbReference type="InterPro" id="IPR011761">
    <property type="entry name" value="ATP-grasp"/>
</dbReference>
<reference evidence="3 4" key="1">
    <citation type="submission" date="2020-12" db="EMBL/GenBank/DDBJ databases">
        <title>Sphingomonas sp.</title>
        <authorList>
            <person name="Kim M.K."/>
        </authorList>
    </citation>
    <scope>NUCLEOTIDE SEQUENCE [LARGE SCALE GENOMIC DNA]</scope>
    <source>
        <strain evidence="3 4">BT552</strain>
    </source>
</reference>
<keyword evidence="1" id="KW-0067">ATP-binding</keyword>
<evidence type="ECO:0000259" key="2">
    <source>
        <dbReference type="PROSITE" id="PS50975"/>
    </source>
</evidence>
<evidence type="ECO:0000313" key="4">
    <source>
        <dbReference type="Proteomes" id="UP000763641"/>
    </source>
</evidence>
<dbReference type="Gene3D" id="3.30.470.20">
    <property type="entry name" value="ATP-grasp fold, B domain"/>
    <property type="match status" value="1"/>
</dbReference>
<dbReference type="Proteomes" id="UP000763641">
    <property type="component" value="Unassembled WGS sequence"/>
</dbReference>
<proteinExistence type="predicted"/>
<keyword evidence="4" id="KW-1185">Reference proteome</keyword>
<protein>
    <recommendedName>
        <fullName evidence="2">ATP-grasp domain-containing protein</fullName>
    </recommendedName>
</protein>
<comment type="caution">
    <text evidence="3">The sequence shown here is derived from an EMBL/GenBank/DDBJ whole genome shotgun (WGS) entry which is preliminary data.</text>
</comment>
<feature type="domain" description="ATP-grasp" evidence="2">
    <location>
        <begin position="101"/>
        <end position="297"/>
    </location>
</feature>
<dbReference type="PROSITE" id="PS50975">
    <property type="entry name" value="ATP_GRASP"/>
    <property type="match status" value="1"/>
</dbReference>
<dbReference type="EMBL" id="JAFEMC010000002">
    <property type="protein sequence ID" value="MBM6576168.1"/>
    <property type="molecule type" value="Genomic_DNA"/>
</dbReference>
<gene>
    <name evidence="3" type="ORF">ILT43_07275</name>
</gene>
<dbReference type="PANTHER" id="PTHR21621">
    <property type="entry name" value="RIBOSOMAL PROTEIN S6 MODIFICATION PROTEIN"/>
    <property type="match status" value="1"/>
</dbReference>
<dbReference type="SUPFAM" id="SSF56059">
    <property type="entry name" value="Glutathione synthetase ATP-binding domain-like"/>
    <property type="match status" value="1"/>
</dbReference>
<accession>A0ABS2D6K3</accession>
<dbReference type="RefSeq" id="WP_204197461.1">
    <property type="nucleotide sequence ID" value="NZ_JAFEMC010000002.1"/>
</dbReference>
<dbReference type="PANTHER" id="PTHR21621:SF0">
    <property type="entry name" value="BETA-CITRYLGLUTAMATE SYNTHASE B-RELATED"/>
    <property type="match status" value="1"/>
</dbReference>
<evidence type="ECO:0000256" key="1">
    <source>
        <dbReference type="PROSITE-ProRule" id="PRU00409"/>
    </source>
</evidence>